<dbReference type="PANTHER" id="PTHR23019">
    <property type="entry name" value="NUCLEAR PORE MEMBRANE GLYCOPROTEIN GP210-RELATED"/>
    <property type="match status" value="1"/>
</dbReference>
<dbReference type="Pfam" id="PF24935">
    <property type="entry name" value="Ig_NUP210_6th"/>
    <property type="match status" value="1"/>
</dbReference>
<evidence type="ECO:0000256" key="6">
    <source>
        <dbReference type="ARBA" id="ARBA00023136"/>
    </source>
</evidence>
<reference evidence="15 16" key="1">
    <citation type="submission" date="2021-06" db="EMBL/GenBank/DDBJ databases">
        <authorList>
            <person name="Palmer J.M."/>
        </authorList>
    </citation>
    <scope>NUCLEOTIDE SEQUENCE [LARGE SCALE GENOMIC DNA]</scope>
    <source>
        <strain evidence="15 16">AS_MEX2019</strain>
        <tissue evidence="15">Muscle</tissue>
    </source>
</reference>
<dbReference type="SUPFAM" id="SSF49373">
    <property type="entry name" value="Invasin/intimin cell-adhesion fragments"/>
    <property type="match status" value="1"/>
</dbReference>
<evidence type="ECO:0000313" key="15">
    <source>
        <dbReference type="EMBL" id="MEQ2296886.1"/>
    </source>
</evidence>
<evidence type="ECO:0000259" key="14">
    <source>
        <dbReference type="Pfam" id="PF24991"/>
    </source>
</evidence>
<feature type="domain" description="NUP210 Ig-like" evidence="12">
    <location>
        <begin position="119"/>
        <end position="227"/>
    </location>
</feature>
<feature type="chain" id="PRO_5046828526" description="Nuclear pore complex protein Nup210" evidence="9">
    <location>
        <begin position="20"/>
        <end position="594"/>
    </location>
</feature>
<evidence type="ECO:0000259" key="10">
    <source>
        <dbReference type="Pfam" id="PF22963"/>
    </source>
</evidence>
<proteinExistence type="inferred from homology"/>
<organism evidence="15 16">
    <name type="scientific">Ameca splendens</name>
    <dbReference type="NCBI Taxonomy" id="208324"/>
    <lineage>
        <taxon>Eukaryota</taxon>
        <taxon>Metazoa</taxon>
        <taxon>Chordata</taxon>
        <taxon>Craniata</taxon>
        <taxon>Vertebrata</taxon>
        <taxon>Euteleostomi</taxon>
        <taxon>Actinopterygii</taxon>
        <taxon>Neopterygii</taxon>
        <taxon>Teleostei</taxon>
        <taxon>Neoteleostei</taxon>
        <taxon>Acanthomorphata</taxon>
        <taxon>Ovalentaria</taxon>
        <taxon>Atherinomorphae</taxon>
        <taxon>Cyprinodontiformes</taxon>
        <taxon>Goodeidae</taxon>
        <taxon>Ameca</taxon>
    </lineage>
</organism>
<keyword evidence="4 9" id="KW-0732">Signal</keyword>
<evidence type="ECO:0000259" key="12">
    <source>
        <dbReference type="Pfam" id="PF22969"/>
    </source>
</evidence>
<evidence type="ECO:0000256" key="8">
    <source>
        <dbReference type="ARBA" id="ARBA00023242"/>
    </source>
</evidence>
<evidence type="ECO:0000313" key="16">
    <source>
        <dbReference type="Proteomes" id="UP001469553"/>
    </source>
</evidence>
<dbReference type="InterPro" id="IPR056897">
    <property type="entry name" value="Ig_NUP210_4th"/>
</dbReference>
<dbReference type="Pfam" id="PF22963">
    <property type="entry name" value="Ig_NUP210_3rd"/>
    <property type="match status" value="1"/>
</dbReference>
<evidence type="ECO:0000256" key="4">
    <source>
        <dbReference type="ARBA" id="ARBA00022729"/>
    </source>
</evidence>
<evidence type="ECO:0000256" key="9">
    <source>
        <dbReference type="SAM" id="SignalP"/>
    </source>
</evidence>
<feature type="signal peptide" evidence="9">
    <location>
        <begin position="1"/>
        <end position="19"/>
    </location>
</feature>
<dbReference type="Pfam" id="PF24991">
    <property type="entry name" value="Ig_NUP210_4th"/>
    <property type="match status" value="1"/>
</dbReference>
<comment type="similarity">
    <text evidence="2">Belongs to the NUP210 family.</text>
</comment>
<evidence type="ECO:0000256" key="3">
    <source>
        <dbReference type="ARBA" id="ARBA00022692"/>
    </source>
</evidence>
<feature type="domain" description="NUP210 fourth Ig-like" evidence="14">
    <location>
        <begin position="351"/>
        <end position="428"/>
    </location>
</feature>
<gene>
    <name evidence="15" type="ORF">AMECASPLE_028996</name>
</gene>
<evidence type="ECO:0000259" key="11">
    <source>
        <dbReference type="Pfam" id="PF22967"/>
    </source>
</evidence>
<evidence type="ECO:0000256" key="2">
    <source>
        <dbReference type="ARBA" id="ARBA00007313"/>
    </source>
</evidence>
<keyword evidence="3" id="KW-0812">Transmembrane</keyword>
<dbReference type="InterPro" id="IPR045197">
    <property type="entry name" value="NUP210-like"/>
</dbReference>
<protein>
    <recommendedName>
        <fullName evidence="17">Nuclear pore complex protein Nup210</fullName>
    </recommendedName>
</protein>
<dbReference type="InterPro" id="IPR056898">
    <property type="entry name" value="Ig_NUP210_6th"/>
</dbReference>
<dbReference type="Proteomes" id="UP001469553">
    <property type="component" value="Unassembled WGS sequence"/>
</dbReference>
<evidence type="ECO:0000256" key="1">
    <source>
        <dbReference type="ARBA" id="ARBA00004590"/>
    </source>
</evidence>
<dbReference type="InterPro" id="IPR055098">
    <property type="entry name" value="Ig_NUP210_3rd"/>
</dbReference>
<keyword evidence="16" id="KW-1185">Reference proteome</keyword>
<keyword evidence="7" id="KW-0325">Glycoprotein</keyword>
<dbReference type="Pfam" id="PF26182">
    <property type="entry name" value="Ig_NUP210_5th"/>
    <property type="match status" value="1"/>
</dbReference>
<dbReference type="InterPro" id="IPR055096">
    <property type="entry name" value="Ig_NUP210_1st"/>
</dbReference>
<dbReference type="InterPro" id="IPR055097">
    <property type="entry name" value="Ig_NUP210_2nd"/>
</dbReference>
<dbReference type="PANTHER" id="PTHR23019:SF2">
    <property type="entry name" value="NUCLEAR PORE MEMBRANE GLYCOPROTEIN 210"/>
    <property type="match status" value="1"/>
</dbReference>
<evidence type="ECO:0000256" key="7">
    <source>
        <dbReference type="ARBA" id="ARBA00023180"/>
    </source>
</evidence>
<accession>A0ABV0YT42</accession>
<name>A0ABV0YT42_9TELE</name>
<comment type="subcellular location">
    <subcellularLocation>
        <location evidence="1">Nucleus membrane</location>
        <topology evidence="1">Single-pass membrane protein</topology>
    </subcellularLocation>
</comment>
<keyword evidence="8" id="KW-0539">Nucleus</keyword>
<dbReference type="Pfam" id="PF22969">
    <property type="entry name" value="Ig_NUP210_2nd"/>
    <property type="match status" value="1"/>
</dbReference>
<comment type="caution">
    <text evidence="15">The sequence shown here is derived from an EMBL/GenBank/DDBJ whole genome shotgun (WGS) entry which is preliminary data.</text>
</comment>
<feature type="domain" description="NUP210 Ig-like" evidence="11">
    <location>
        <begin position="21"/>
        <end position="110"/>
    </location>
</feature>
<dbReference type="EMBL" id="JAHRIP010040883">
    <property type="protein sequence ID" value="MEQ2296886.1"/>
    <property type="molecule type" value="Genomic_DNA"/>
</dbReference>
<dbReference type="Gene3D" id="2.60.40.1080">
    <property type="match status" value="1"/>
</dbReference>
<keyword evidence="6" id="KW-0472">Membrane</keyword>
<feature type="domain" description="NUP210 Ig-like" evidence="13">
    <location>
        <begin position="533"/>
        <end position="592"/>
    </location>
</feature>
<evidence type="ECO:0008006" key="17">
    <source>
        <dbReference type="Google" id="ProtNLM"/>
    </source>
</evidence>
<dbReference type="InterPro" id="IPR008964">
    <property type="entry name" value="Invasin/intimin_cell_adhesion"/>
</dbReference>
<evidence type="ECO:0000259" key="13">
    <source>
        <dbReference type="Pfam" id="PF24935"/>
    </source>
</evidence>
<feature type="domain" description="NUP210 Ig-like" evidence="10">
    <location>
        <begin position="237"/>
        <end position="341"/>
    </location>
</feature>
<sequence length="594" mass="65638">MSVVKLLVLFFITVTRVYGSSKLNIPKVLLPLARSTRINFTLETTEGCYRWSSTRPEVASIQPVEEDAGRGCSRKAVLQALSTQPSRLTSIILAEDVVSGQVLRCDAIVDIISEIQIVSTTRELHLEDSPLALQIHALDSEGNTFSTLAGLVFDWTLVKDVDVNGFTDSYNSLRVLKFSESTYTPPGYISEMERVGKQGDIILVSGLKTGHAKLKAKIQESLYKDVGAAEVRLLILENILLSPAHDVYLLAGTSIRYRVLKIRQGTITELSMPCDQYELHLQNSVVGPNGNPDVSVASLHQSTSKVTGVQLGHINVVLDHKSLRMQGVSRLPNSTLYVVEPGYLGFKIHPGESWVLETGRVYDIFIEVFDKSGNKIYLSDNVRISTVFPEEYFEVLESSVNGSYHHVRALKDGLTLIDATLKAVEDEYGVHALANPVHNEQDVEIYNPIVLTPGILTFPWQPKVGAYQYTIKATGGSGNFSWTSSNTAVATVTVKGVMTTVSDIGVTVIYAHDLRNPLHFGQMKVYVVEPVAMDFAPCPVEARLGQVLDLPLRIFGLLEELEMERVMLSDCSHFDLLVEEENHGVFEVLDGESW</sequence>
<evidence type="ECO:0000256" key="5">
    <source>
        <dbReference type="ARBA" id="ARBA00022989"/>
    </source>
</evidence>
<dbReference type="Pfam" id="PF22967">
    <property type="entry name" value="Ig_NUP210_1st"/>
    <property type="match status" value="1"/>
</dbReference>
<keyword evidence="5" id="KW-1133">Transmembrane helix</keyword>